<dbReference type="PANTHER" id="PTHR43369">
    <property type="entry name" value="PHOSPHORIBOSYLGLYCINAMIDE FORMYLTRANSFERASE"/>
    <property type="match status" value="1"/>
</dbReference>
<evidence type="ECO:0000256" key="2">
    <source>
        <dbReference type="ARBA" id="ARBA00022679"/>
    </source>
</evidence>
<evidence type="ECO:0000259" key="5">
    <source>
        <dbReference type="Pfam" id="PF00551"/>
    </source>
</evidence>
<feature type="domain" description="Formyl transferase N-terminal" evidence="5">
    <location>
        <begin position="8"/>
        <end position="188"/>
    </location>
</feature>
<name>A0A9J6PHV2_9PROT</name>
<evidence type="ECO:0000256" key="4">
    <source>
        <dbReference type="HAMAP-Rule" id="MF_01930"/>
    </source>
</evidence>
<dbReference type="SUPFAM" id="SSF53328">
    <property type="entry name" value="Formyltransferase"/>
    <property type="match status" value="1"/>
</dbReference>
<dbReference type="Gene3D" id="3.40.50.170">
    <property type="entry name" value="Formyl transferase, N-terminal domain"/>
    <property type="match status" value="1"/>
</dbReference>
<dbReference type="CDD" id="cd08645">
    <property type="entry name" value="FMT_core_GART"/>
    <property type="match status" value="1"/>
</dbReference>
<feature type="binding site" evidence="4">
    <location>
        <begin position="96"/>
        <end position="99"/>
    </location>
    <ligand>
        <name>(6R)-10-formyltetrahydrofolate</name>
        <dbReference type="ChEBI" id="CHEBI:195366"/>
    </ligand>
</feature>
<comment type="catalytic activity">
    <reaction evidence="4">
        <text>N(1)-(5-phospho-beta-D-ribosyl)glycinamide + (6R)-10-formyltetrahydrofolate = N(2)-formyl-N(1)-(5-phospho-beta-D-ribosyl)glycinamide + (6S)-5,6,7,8-tetrahydrofolate + H(+)</text>
        <dbReference type="Rhea" id="RHEA:15053"/>
        <dbReference type="ChEBI" id="CHEBI:15378"/>
        <dbReference type="ChEBI" id="CHEBI:57453"/>
        <dbReference type="ChEBI" id="CHEBI:143788"/>
        <dbReference type="ChEBI" id="CHEBI:147286"/>
        <dbReference type="ChEBI" id="CHEBI:195366"/>
        <dbReference type="EC" id="2.1.2.2"/>
    </reaction>
</comment>
<feature type="binding site" evidence="4">
    <location>
        <position position="71"/>
    </location>
    <ligand>
        <name>(6R)-10-formyltetrahydrofolate</name>
        <dbReference type="ChEBI" id="CHEBI:195366"/>
    </ligand>
</feature>
<dbReference type="InterPro" id="IPR002376">
    <property type="entry name" value="Formyl_transf_N"/>
</dbReference>
<dbReference type="EC" id="2.1.2.2" evidence="4"/>
<keyword evidence="7" id="KW-1185">Reference proteome</keyword>
<sequence>MNAKRKRMRLGVLISGRGSNMAALIEAARDPAYPAEIALVISNNADAKGLETAAAEGIPTAVIDHRAFDGRAAFEAALDTALRDAEVELVCLAGFMRLLTAGFVNAWADRILNIHPSLLPAFKGLHVHERAIAAGVRITGCTVHVVRPEMDDGPIVAQGAVPIMPDDTPETLAARILEVEHAIYPLAVGLFASGKAKVVGQRVKIAGDTSVPPALINPPVRG</sequence>
<comment type="similarity">
    <text evidence="4">Belongs to the GART family.</text>
</comment>
<comment type="function">
    <text evidence="4">Catalyzes the transfer of a formyl group from 10-formyltetrahydrofolate to 5-phospho-ribosyl-glycinamide (GAR), producing 5-phospho-ribosyl-N-formylglycinamide (FGAR) and tetrahydrofolate.</text>
</comment>
<keyword evidence="2 4" id="KW-0808">Transferase</keyword>
<accession>A0A9J6PHV2</accession>
<proteinExistence type="inferred from homology"/>
<feature type="binding site" evidence="4">
    <location>
        <begin position="18"/>
        <end position="20"/>
    </location>
    <ligand>
        <name>N(1)-(5-phospho-beta-D-ribosyl)glycinamide</name>
        <dbReference type="ChEBI" id="CHEBI:143788"/>
    </ligand>
</feature>
<reference evidence="6" key="1">
    <citation type="submission" date="2022-06" db="EMBL/GenBank/DDBJ databases">
        <title>Isolation and Genomics of Futiania mangrovii gen. nov., sp. nov., a Rare and Metabolically-versatile member in the Class Alphaproteobacteria.</title>
        <authorList>
            <person name="Liu L."/>
            <person name="Huang W.-C."/>
            <person name="Pan J."/>
            <person name="Li J."/>
            <person name="Huang Y."/>
            <person name="Du H."/>
            <person name="Liu Y."/>
            <person name="Li M."/>
        </authorList>
    </citation>
    <scope>NUCLEOTIDE SEQUENCE</scope>
    <source>
        <strain evidence="6">FT118</strain>
    </source>
</reference>
<comment type="caution">
    <text evidence="6">The sequence shown here is derived from an EMBL/GenBank/DDBJ whole genome shotgun (WGS) entry which is preliminary data.</text>
</comment>
<dbReference type="GO" id="GO:0006189">
    <property type="term" value="P:'de novo' IMP biosynthetic process"/>
    <property type="evidence" value="ECO:0007669"/>
    <property type="project" value="UniProtKB-UniRule"/>
</dbReference>
<dbReference type="GO" id="GO:0005829">
    <property type="term" value="C:cytosol"/>
    <property type="evidence" value="ECO:0007669"/>
    <property type="project" value="TreeGrafter"/>
</dbReference>
<evidence type="ECO:0000313" key="7">
    <source>
        <dbReference type="Proteomes" id="UP001055804"/>
    </source>
</evidence>
<feature type="site" description="Raises pKa of active site His" evidence="4">
    <location>
        <position position="151"/>
    </location>
</feature>
<dbReference type="NCBIfam" id="TIGR00639">
    <property type="entry name" value="PurN"/>
    <property type="match status" value="1"/>
</dbReference>
<evidence type="ECO:0000313" key="6">
    <source>
        <dbReference type="EMBL" id="MCP1335658.1"/>
    </source>
</evidence>
<protein>
    <recommendedName>
        <fullName evidence="4">Phosphoribosylglycinamide formyltransferase</fullName>
        <ecNumber evidence="4">2.1.2.2</ecNumber>
    </recommendedName>
    <alternativeName>
        <fullName evidence="4">5'-phosphoribosylglycinamide transformylase</fullName>
    </alternativeName>
    <alternativeName>
        <fullName evidence="4">GAR transformylase</fullName>
        <shortName evidence="4">GART</shortName>
    </alternativeName>
</protein>
<dbReference type="InterPro" id="IPR036477">
    <property type="entry name" value="Formyl_transf_N_sf"/>
</dbReference>
<dbReference type="EMBL" id="JAMZFT010000001">
    <property type="protein sequence ID" value="MCP1335658.1"/>
    <property type="molecule type" value="Genomic_DNA"/>
</dbReference>
<feature type="binding site" evidence="4">
    <location>
        <position position="113"/>
    </location>
    <ligand>
        <name>(6R)-10-formyltetrahydrofolate</name>
        <dbReference type="ChEBI" id="CHEBI:195366"/>
    </ligand>
</feature>
<evidence type="ECO:0000256" key="1">
    <source>
        <dbReference type="ARBA" id="ARBA00005054"/>
    </source>
</evidence>
<dbReference type="InterPro" id="IPR004607">
    <property type="entry name" value="GART"/>
</dbReference>
<gene>
    <name evidence="4 6" type="primary">purN</name>
    <name evidence="6" type="ORF">NJQ99_04480</name>
</gene>
<comment type="pathway">
    <text evidence="1 4">Purine metabolism; IMP biosynthesis via de novo pathway; N(2)-formyl-N(1)-(5-phospho-D-ribosyl)glycinamide from N(1)-(5-phospho-D-ribosyl)glycinamide (10-formyl THF route): step 1/1.</text>
</comment>
<dbReference type="Proteomes" id="UP001055804">
    <property type="component" value="Unassembled WGS sequence"/>
</dbReference>
<dbReference type="AlphaFoldDB" id="A0A9J6PHV2"/>
<dbReference type="PANTHER" id="PTHR43369:SF2">
    <property type="entry name" value="PHOSPHORIBOSYLGLYCINAMIDE FORMYLTRANSFERASE"/>
    <property type="match status" value="1"/>
</dbReference>
<dbReference type="HAMAP" id="MF_01930">
    <property type="entry name" value="PurN"/>
    <property type="match status" value="1"/>
</dbReference>
<organism evidence="6 7">
    <name type="scientific">Futiania mangrovi</name>
    <dbReference type="NCBI Taxonomy" id="2959716"/>
    <lineage>
        <taxon>Bacteria</taxon>
        <taxon>Pseudomonadati</taxon>
        <taxon>Pseudomonadota</taxon>
        <taxon>Alphaproteobacteria</taxon>
        <taxon>Futianiales</taxon>
        <taxon>Futianiaceae</taxon>
        <taxon>Futiania</taxon>
    </lineage>
</organism>
<keyword evidence="3 4" id="KW-0658">Purine biosynthesis</keyword>
<feature type="active site" description="Proton donor" evidence="4">
    <location>
        <position position="115"/>
    </location>
</feature>
<evidence type="ECO:0000256" key="3">
    <source>
        <dbReference type="ARBA" id="ARBA00022755"/>
    </source>
</evidence>
<dbReference type="Pfam" id="PF00551">
    <property type="entry name" value="Formyl_trans_N"/>
    <property type="match status" value="1"/>
</dbReference>
<dbReference type="RefSeq" id="WP_269331595.1">
    <property type="nucleotide sequence ID" value="NZ_JAMZFT010000001.1"/>
</dbReference>
<dbReference type="GO" id="GO:0004644">
    <property type="term" value="F:phosphoribosylglycinamide formyltransferase activity"/>
    <property type="evidence" value="ECO:0007669"/>
    <property type="project" value="UniProtKB-UniRule"/>
</dbReference>